<keyword evidence="2" id="KW-0238">DNA-binding</keyword>
<dbReference type="Proteomes" id="UP000525298">
    <property type="component" value="Unassembled WGS sequence"/>
</dbReference>
<comment type="caution">
    <text evidence="2">The sequence shown here is derived from an EMBL/GenBank/DDBJ whole genome shotgun (WGS) entry which is preliminary data.</text>
</comment>
<keyword evidence="3" id="KW-1185">Reference proteome</keyword>
<protein>
    <submittedName>
        <fullName evidence="2">Putative DNA-binding transcriptional regulator AlpA</fullName>
    </submittedName>
</protein>
<proteinExistence type="predicted"/>
<sequence>MRDKKSQKYPAYLTYQLYVSSAFRKLRPAAKDILILAYYEIIFPTTKGKPQKKGQKYTFVMINRDEIILSYNEIKDRLGYSEKTIWESFKQILAHGFLKVVKQGGGNKGDYQVYGITEDWRKWSPGDVVREIQINGKYGRQKHNPKKISGTTGKPLHGTAGKPVIPKNKGGLPTSNTVSS</sequence>
<dbReference type="EMBL" id="JACDUS010000018">
    <property type="protein sequence ID" value="MBA2883160.1"/>
    <property type="molecule type" value="Genomic_DNA"/>
</dbReference>
<evidence type="ECO:0000313" key="2">
    <source>
        <dbReference type="EMBL" id="MBA2883160.1"/>
    </source>
</evidence>
<organism evidence="2 3">
    <name type="scientific">Desulfosalsimonas propionicica</name>
    <dbReference type="NCBI Taxonomy" id="332175"/>
    <lineage>
        <taxon>Bacteria</taxon>
        <taxon>Pseudomonadati</taxon>
        <taxon>Thermodesulfobacteriota</taxon>
        <taxon>Desulfobacteria</taxon>
        <taxon>Desulfobacterales</taxon>
        <taxon>Desulfosalsimonadaceae</taxon>
        <taxon>Desulfosalsimonas</taxon>
    </lineage>
</organism>
<evidence type="ECO:0000313" key="3">
    <source>
        <dbReference type="Proteomes" id="UP000525298"/>
    </source>
</evidence>
<dbReference type="RefSeq" id="WP_181552774.1">
    <property type="nucleotide sequence ID" value="NZ_JACDUS010000018.1"/>
</dbReference>
<dbReference type="GO" id="GO:0003677">
    <property type="term" value="F:DNA binding"/>
    <property type="evidence" value="ECO:0007669"/>
    <property type="project" value="UniProtKB-KW"/>
</dbReference>
<accession>A0A7W0HMA2</accession>
<dbReference type="AlphaFoldDB" id="A0A7W0HMA2"/>
<evidence type="ECO:0000256" key="1">
    <source>
        <dbReference type="SAM" id="MobiDB-lite"/>
    </source>
</evidence>
<gene>
    <name evidence="2" type="ORF">HNR65_003521</name>
</gene>
<name>A0A7W0HMA2_9BACT</name>
<feature type="region of interest" description="Disordered" evidence="1">
    <location>
        <begin position="139"/>
        <end position="180"/>
    </location>
</feature>
<reference evidence="2 3" key="1">
    <citation type="submission" date="2020-07" db="EMBL/GenBank/DDBJ databases">
        <title>Genomic Encyclopedia of Type Strains, Phase IV (KMG-IV): sequencing the most valuable type-strain genomes for metagenomic binning, comparative biology and taxonomic classification.</title>
        <authorList>
            <person name="Goeker M."/>
        </authorList>
    </citation>
    <scope>NUCLEOTIDE SEQUENCE [LARGE SCALE GENOMIC DNA]</scope>
    <source>
        <strain evidence="2 3">DSM 17721</strain>
    </source>
</reference>